<keyword evidence="1" id="KW-0175">Coiled coil</keyword>
<accession>A0A8J3P2C7</accession>
<protein>
    <submittedName>
        <fullName evidence="2">Uncharacterized protein</fullName>
    </submittedName>
</protein>
<dbReference type="EMBL" id="BONH01000035">
    <property type="protein sequence ID" value="GIG01142.1"/>
    <property type="molecule type" value="Genomic_DNA"/>
</dbReference>
<evidence type="ECO:0000313" key="3">
    <source>
        <dbReference type="Proteomes" id="UP000659904"/>
    </source>
</evidence>
<dbReference type="AlphaFoldDB" id="A0A8J3P2C7"/>
<dbReference type="Proteomes" id="UP000659904">
    <property type="component" value="Unassembled WGS sequence"/>
</dbReference>
<sequence>MPHEIAFKAPGHVHDALGALARTEDVRLSPSGRRLAIAGFASGRIAIAEVEITRTAAGPEVAVTALEYVESPAFQDPHGVDFVDEDVIVVANRGGGVAVVRLVPGGADLLATTGPVHDDPASLLYTPGSVAVREDAAGRREVLVCNNYAHTVTRHTLDASGRLVDGELVVRRWLDIPDGLALSRDGRRLAVSNHNTHNVLVYHCASLGGDVEPVGVLRGPRYPHGVRFGTDDRFLVVADAGAPFVHVFTSSDGSWDGVAYPTSTLRVMDEETFLRGHHNPEEGGPKGIDVDVRSNVLVATAECLPLAFYDLEPALAAESGPDESVLTGYELHLLKTGSNARHAAAERERAAAEREQALRAELESLRADAAEHAARLDEEIARLAAECDLRDRAQAEANAEINRVHGSRSWRVTAPLRSGTALARVAAQRLRGR</sequence>
<gene>
    <name evidence="2" type="ORF">Cci01nite_62350</name>
</gene>
<name>A0A8J3P2C7_9ACTN</name>
<reference evidence="2 3" key="1">
    <citation type="submission" date="2021-01" db="EMBL/GenBank/DDBJ databases">
        <title>Whole genome shotgun sequence of Catellatospora citrea NBRC 14495.</title>
        <authorList>
            <person name="Komaki H."/>
            <person name="Tamura T."/>
        </authorList>
    </citation>
    <scope>NUCLEOTIDE SEQUENCE [LARGE SCALE GENOMIC DNA]</scope>
    <source>
        <strain evidence="2 3">NBRC 14495</strain>
    </source>
</reference>
<proteinExistence type="predicted"/>
<comment type="caution">
    <text evidence="2">The sequence shown here is derived from an EMBL/GenBank/DDBJ whole genome shotgun (WGS) entry which is preliminary data.</text>
</comment>
<keyword evidence="3" id="KW-1185">Reference proteome</keyword>
<evidence type="ECO:0000313" key="2">
    <source>
        <dbReference type="EMBL" id="GIG01142.1"/>
    </source>
</evidence>
<feature type="coiled-coil region" evidence="1">
    <location>
        <begin position="335"/>
        <end position="386"/>
    </location>
</feature>
<dbReference type="SUPFAM" id="SSF75011">
    <property type="entry name" value="3-carboxy-cis,cis-mucoante lactonizing enzyme"/>
    <property type="match status" value="1"/>
</dbReference>
<evidence type="ECO:0000256" key="1">
    <source>
        <dbReference type="SAM" id="Coils"/>
    </source>
</evidence>
<organism evidence="2 3">
    <name type="scientific">Catellatospora citrea</name>
    <dbReference type="NCBI Taxonomy" id="53366"/>
    <lineage>
        <taxon>Bacteria</taxon>
        <taxon>Bacillati</taxon>
        <taxon>Actinomycetota</taxon>
        <taxon>Actinomycetes</taxon>
        <taxon>Micromonosporales</taxon>
        <taxon>Micromonosporaceae</taxon>
        <taxon>Catellatospora</taxon>
    </lineage>
</organism>
<dbReference type="InterPro" id="IPR015943">
    <property type="entry name" value="WD40/YVTN_repeat-like_dom_sf"/>
</dbReference>
<dbReference type="Gene3D" id="2.130.10.10">
    <property type="entry name" value="YVTN repeat-like/Quinoprotein amine dehydrogenase"/>
    <property type="match status" value="1"/>
</dbReference>